<proteinExistence type="predicted"/>
<gene>
    <name evidence="2" type="ORF">GCM10009733_086590</name>
</gene>
<dbReference type="InterPro" id="IPR011009">
    <property type="entry name" value="Kinase-like_dom_sf"/>
</dbReference>
<evidence type="ECO:0000313" key="3">
    <source>
        <dbReference type="Proteomes" id="UP001500064"/>
    </source>
</evidence>
<feature type="region of interest" description="Disordered" evidence="1">
    <location>
        <begin position="1"/>
        <end position="35"/>
    </location>
</feature>
<keyword evidence="3" id="KW-1185">Reference proteome</keyword>
<reference evidence="2 3" key="1">
    <citation type="journal article" date="2019" name="Int. J. Syst. Evol. Microbiol.">
        <title>The Global Catalogue of Microorganisms (GCM) 10K type strain sequencing project: providing services to taxonomists for standard genome sequencing and annotation.</title>
        <authorList>
            <consortium name="The Broad Institute Genomics Platform"/>
            <consortium name="The Broad Institute Genome Sequencing Center for Infectious Disease"/>
            <person name="Wu L."/>
            <person name="Ma J."/>
        </authorList>
    </citation>
    <scope>NUCLEOTIDE SEQUENCE [LARGE SCALE GENOMIC DNA]</scope>
    <source>
        <strain evidence="2 3">JCM 13929</strain>
    </source>
</reference>
<dbReference type="EMBL" id="BAAAMU010000105">
    <property type="protein sequence ID" value="GAA1676308.1"/>
    <property type="molecule type" value="Genomic_DNA"/>
</dbReference>
<dbReference type="SUPFAM" id="SSF56112">
    <property type="entry name" value="Protein kinase-like (PK-like)"/>
    <property type="match status" value="1"/>
</dbReference>
<evidence type="ECO:0000313" key="2">
    <source>
        <dbReference type="EMBL" id="GAA1676308.1"/>
    </source>
</evidence>
<protein>
    <submittedName>
        <fullName evidence="2">TIGR02569 family protein</fullName>
    </submittedName>
</protein>
<sequence>MTPDDLPSSAGRPADGWPAPEAMDAPEGEAPPPPDVLAAFGAAGEPMWMGGAWRAGDLALKQVGFLPETLWRAGVLAGLPESPHFRVARPVEAAGGGWVSQGWEATRMIPGVPDVRRQDDVLRTGAAFHEAIAHLPRPGFLDRRDDPWAQGDRVAWEELPVPGAAAGLLEPLVRARRPVDLPCQAVHGDLPGNVLFAGGLPPAIIDWPVYWRPASWAAPVAVAAALCWYGASPALADRWAHLPEWGQMLIRALIYRIVTLDLVHGPEGWTRDQIAAHHPAIEVALAYAG</sequence>
<accession>A0ABN2GSY0</accession>
<organism evidence="2 3">
    <name type="scientific">Nonomuraea maheshkhaliensis</name>
    <dbReference type="NCBI Taxonomy" id="419590"/>
    <lineage>
        <taxon>Bacteria</taxon>
        <taxon>Bacillati</taxon>
        <taxon>Actinomycetota</taxon>
        <taxon>Actinomycetes</taxon>
        <taxon>Streptosporangiales</taxon>
        <taxon>Streptosporangiaceae</taxon>
        <taxon>Nonomuraea</taxon>
    </lineage>
</organism>
<name>A0ABN2GSY0_9ACTN</name>
<comment type="caution">
    <text evidence="2">The sequence shown here is derived from an EMBL/GenBank/DDBJ whole genome shotgun (WGS) entry which is preliminary data.</text>
</comment>
<dbReference type="Proteomes" id="UP001500064">
    <property type="component" value="Unassembled WGS sequence"/>
</dbReference>
<evidence type="ECO:0000256" key="1">
    <source>
        <dbReference type="SAM" id="MobiDB-lite"/>
    </source>
</evidence>